<keyword evidence="3" id="KW-1185">Reference proteome</keyword>
<reference evidence="2" key="1">
    <citation type="submission" date="2022-10" db="EMBL/GenBank/DDBJ databases">
        <title>The WGS of Solirubrobacter ginsenosidimutans DSM 21036.</title>
        <authorList>
            <person name="Jiang Z."/>
        </authorList>
    </citation>
    <scope>NUCLEOTIDE SEQUENCE</scope>
    <source>
        <strain evidence="2">DSM 21036</strain>
    </source>
</reference>
<dbReference type="SUPFAM" id="SSF53448">
    <property type="entry name" value="Nucleotide-diphospho-sugar transferases"/>
    <property type="match status" value="1"/>
</dbReference>
<name>A0A9X3MZ83_9ACTN</name>
<dbReference type="GO" id="GO:0016779">
    <property type="term" value="F:nucleotidyltransferase activity"/>
    <property type="evidence" value="ECO:0007669"/>
    <property type="project" value="UniProtKB-ARBA"/>
</dbReference>
<evidence type="ECO:0000313" key="2">
    <source>
        <dbReference type="EMBL" id="MDA0163867.1"/>
    </source>
</evidence>
<organism evidence="2 3">
    <name type="scientific">Solirubrobacter ginsenosidimutans</name>
    <dbReference type="NCBI Taxonomy" id="490573"/>
    <lineage>
        <taxon>Bacteria</taxon>
        <taxon>Bacillati</taxon>
        <taxon>Actinomycetota</taxon>
        <taxon>Thermoleophilia</taxon>
        <taxon>Solirubrobacterales</taxon>
        <taxon>Solirubrobacteraceae</taxon>
        <taxon>Solirubrobacter</taxon>
    </lineage>
</organism>
<feature type="domain" description="MobA-like NTP transferase" evidence="1">
    <location>
        <begin position="3"/>
        <end position="137"/>
    </location>
</feature>
<dbReference type="InterPro" id="IPR025877">
    <property type="entry name" value="MobA-like_NTP_Trfase"/>
</dbReference>
<dbReference type="InterPro" id="IPR016873">
    <property type="entry name" value="Caps_polysacc_synth_BcbE_prd"/>
</dbReference>
<evidence type="ECO:0000313" key="3">
    <source>
        <dbReference type="Proteomes" id="UP001149140"/>
    </source>
</evidence>
<dbReference type="RefSeq" id="WP_270043114.1">
    <property type="nucleotide sequence ID" value="NZ_JAPDOD010000028.1"/>
</dbReference>
<dbReference type="CDD" id="cd04183">
    <property type="entry name" value="GT2_BcE_like"/>
    <property type="match status" value="1"/>
</dbReference>
<proteinExistence type="predicted"/>
<dbReference type="EMBL" id="JAPDOD010000028">
    <property type="protein sequence ID" value="MDA0163867.1"/>
    <property type="molecule type" value="Genomic_DNA"/>
</dbReference>
<protein>
    <submittedName>
        <fullName evidence="2">Glycosyltransferase family 2 protein</fullName>
    </submittedName>
</protein>
<comment type="caution">
    <text evidence="2">The sequence shown here is derived from an EMBL/GenBank/DDBJ whole genome shotgun (WGS) entry which is preliminary data.</text>
</comment>
<dbReference type="PIRSF" id="PIRSF028162">
    <property type="entry name" value="BcbE_prd"/>
    <property type="match status" value="1"/>
</dbReference>
<dbReference type="Pfam" id="PF12804">
    <property type="entry name" value="NTP_transf_3"/>
    <property type="match status" value="1"/>
</dbReference>
<dbReference type="InterPro" id="IPR029044">
    <property type="entry name" value="Nucleotide-diphossugar_trans"/>
</dbReference>
<sequence length="246" mass="26810">MNVLVLMAGDSGRFEEAGHAWPKNLIEIDGLPLIERVVGCLRPLLDAGARPIFIVRRSEDDAFRTADVLRLLVPGATVLLVPDLESGAACTALLAIEEIAPEEPLLIYNGDQIVEDDLGAIVDDFAARELDGGVVVFNAVHPRWSYVRTGPDGLVVEAAEKRPISTLATAGTYYFARGGSFLEATMAMIRKDAHVNGRFFICPAYNELVLRQARIGVHEIDRTAYFSLAMPQGVAAYEEHLHAVRA</sequence>
<gene>
    <name evidence="2" type="ORF">OM076_26590</name>
</gene>
<evidence type="ECO:0000259" key="1">
    <source>
        <dbReference type="Pfam" id="PF12804"/>
    </source>
</evidence>
<dbReference type="Proteomes" id="UP001149140">
    <property type="component" value="Unassembled WGS sequence"/>
</dbReference>
<dbReference type="Gene3D" id="3.90.550.10">
    <property type="entry name" value="Spore Coat Polysaccharide Biosynthesis Protein SpsA, Chain A"/>
    <property type="match status" value="1"/>
</dbReference>
<dbReference type="AlphaFoldDB" id="A0A9X3MZ83"/>
<accession>A0A9X3MZ83</accession>